<name>A0ABS8NDS3_9CLOT</name>
<protein>
    <submittedName>
        <fullName evidence="1">Uncharacterized protein</fullName>
    </submittedName>
</protein>
<evidence type="ECO:0000313" key="1">
    <source>
        <dbReference type="EMBL" id="MCC9296868.1"/>
    </source>
</evidence>
<sequence>MKWKELFNYNKPDIQKFVGMFKSKGISMIKVGFYGLYGKRDNYEIMDEKSSTLIFPSKYEVVVVPIKENFVSFPLIYDRYKWTLGNSRAKDDVENLVRVFEENEIECKIINETEF</sequence>
<proteinExistence type="predicted"/>
<evidence type="ECO:0000313" key="2">
    <source>
        <dbReference type="Proteomes" id="UP001165422"/>
    </source>
</evidence>
<keyword evidence="2" id="KW-1185">Reference proteome</keyword>
<reference evidence="1" key="1">
    <citation type="submission" date="2021-11" db="EMBL/GenBank/DDBJ databases">
        <authorList>
            <person name="Qingchun L."/>
            <person name="Dong Z."/>
            <person name="Zongwei Q."/>
            <person name="Jia Z."/>
            <person name="Duotao L."/>
        </authorList>
    </citation>
    <scope>NUCLEOTIDE SEQUENCE</scope>
    <source>
        <strain evidence="1">WLY-B-L2</strain>
    </source>
</reference>
<dbReference type="Proteomes" id="UP001165422">
    <property type="component" value="Unassembled WGS sequence"/>
</dbReference>
<dbReference type="EMBL" id="JAJJPB010000061">
    <property type="protein sequence ID" value="MCC9296868.1"/>
    <property type="molecule type" value="Genomic_DNA"/>
</dbReference>
<comment type="caution">
    <text evidence="1">The sequence shown here is derived from an EMBL/GenBank/DDBJ whole genome shotgun (WGS) entry which is preliminary data.</text>
</comment>
<accession>A0ABS8NDS3</accession>
<gene>
    <name evidence="1" type="ORF">LN736_18730</name>
</gene>
<organism evidence="1 2">
    <name type="scientific">Clostridium aromativorans</name>
    <dbReference type="NCBI Taxonomy" id="2836848"/>
    <lineage>
        <taxon>Bacteria</taxon>
        <taxon>Bacillati</taxon>
        <taxon>Bacillota</taxon>
        <taxon>Clostridia</taxon>
        <taxon>Eubacteriales</taxon>
        <taxon>Clostridiaceae</taxon>
        <taxon>Clostridium</taxon>
    </lineage>
</organism>
<dbReference type="RefSeq" id="WP_150356832.1">
    <property type="nucleotide sequence ID" value="NZ_JAJJPB010000061.1"/>
</dbReference>